<evidence type="ECO:0000256" key="1">
    <source>
        <dbReference type="SAM" id="Phobius"/>
    </source>
</evidence>
<sequence>MRRLLKPLWFLLAVLFLVEAWLWDRLAPVVAAIVGLLPWAEWTKALAALIDRLPPPAVAALFILPASLLLPVKFLALWLLANEHWFMAVGLLLLAKMLGLGVTAYLFELCREKLLQLPWFAWLYGHILAIRAWAHRQTEPARRAVRAAIAAVRQRLGFNGQLGRRIGLLRRRTRRSGGTA</sequence>
<keyword evidence="1" id="KW-1133">Transmembrane helix</keyword>
<feature type="transmembrane region" description="Helical" evidence="1">
    <location>
        <begin position="85"/>
        <end position="107"/>
    </location>
</feature>
<organism evidence="2 3">
    <name type="scientific">Chelatococcus asaccharovorans</name>
    <dbReference type="NCBI Taxonomy" id="28210"/>
    <lineage>
        <taxon>Bacteria</taxon>
        <taxon>Pseudomonadati</taxon>
        <taxon>Pseudomonadota</taxon>
        <taxon>Alphaproteobacteria</taxon>
        <taxon>Hyphomicrobiales</taxon>
        <taxon>Chelatococcaceae</taxon>
        <taxon>Chelatococcus</taxon>
    </lineage>
</organism>
<proteinExistence type="predicted"/>
<dbReference type="EMBL" id="QJJK01000005">
    <property type="protein sequence ID" value="PXW59032.1"/>
    <property type="molecule type" value="Genomic_DNA"/>
</dbReference>
<dbReference type="OrthoDB" id="7273660at2"/>
<feature type="transmembrane region" description="Helical" evidence="1">
    <location>
        <begin position="57"/>
        <end position="79"/>
    </location>
</feature>
<evidence type="ECO:0000313" key="2">
    <source>
        <dbReference type="EMBL" id="PXW59032.1"/>
    </source>
</evidence>
<feature type="transmembrane region" description="Helical" evidence="1">
    <location>
        <begin position="30"/>
        <end position="50"/>
    </location>
</feature>
<dbReference type="Proteomes" id="UP000248021">
    <property type="component" value="Unassembled WGS sequence"/>
</dbReference>
<name>A0A2V3U789_9HYPH</name>
<dbReference type="RefSeq" id="WP_110375068.1">
    <property type="nucleotide sequence ID" value="NZ_CAKNFM010000006.1"/>
</dbReference>
<protein>
    <submittedName>
        <fullName evidence="2">Uncharacterized protein</fullName>
    </submittedName>
</protein>
<gene>
    <name evidence="2" type="ORF">C7450_105381</name>
</gene>
<accession>A0A2V3U789</accession>
<evidence type="ECO:0000313" key="3">
    <source>
        <dbReference type="Proteomes" id="UP000248021"/>
    </source>
</evidence>
<comment type="caution">
    <text evidence="2">The sequence shown here is derived from an EMBL/GenBank/DDBJ whole genome shotgun (WGS) entry which is preliminary data.</text>
</comment>
<feature type="transmembrane region" description="Helical" evidence="1">
    <location>
        <begin position="114"/>
        <end position="134"/>
    </location>
</feature>
<dbReference type="AlphaFoldDB" id="A0A2V3U789"/>
<keyword evidence="1" id="KW-0472">Membrane</keyword>
<keyword evidence="3" id="KW-1185">Reference proteome</keyword>
<reference evidence="2 3" key="1">
    <citation type="submission" date="2018-05" db="EMBL/GenBank/DDBJ databases">
        <title>Genomic Encyclopedia of Type Strains, Phase IV (KMG-IV): sequencing the most valuable type-strain genomes for metagenomic binning, comparative biology and taxonomic classification.</title>
        <authorList>
            <person name="Goeker M."/>
        </authorList>
    </citation>
    <scope>NUCLEOTIDE SEQUENCE [LARGE SCALE GENOMIC DNA]</scope>
    <source>
        <strain evidence="2 3">DSM 6462</strain>
    </source>
</reference>
<keyword evidence="1" id="KW-0812">Transmembrane</keyword>